<proteinExistence type="predicted"/>
<evidence type="ECO:0000313" key="2">
    <source>
        <dbReference type="Proteomes" id="UP000186601"/>
    </source>
</evidence>
<dbReference type="AlphaFoldDB" id="A0A2R6S6B2"/>
<comment type="caution">
    <text evidence="1">The sequence shown here is derived from an EMBL/GenBank/DDBJ whole genome shotgun (WGS) entry which is preliminary data.</text>
</comment>
<reference evidence="1 2" key="1">
    <citation type="submission" date="2018-02" db="EMBL/GenBank/DDBJ databases">
        <title>Genome sequence of the basidiomycete white-rot fungus Phlebia centrifuga.</title>
        <authorList>
            <person name="Granchi Z."/>
            <person name="Peng M."/>
            <person name="de Vries R.P."/>
            <person name="Hilden K."/>
            <person name="Makela M.R."/>
            <person name="Grigoriev I."/>
            <person name="Riley R."/>
        </authorList>
    </citation>
    <scope>NUCLEOTIDE SEQUENCE [LARGE SCALE GENOMIC DNA]</scope>
    <source>
        <strain evidence="1 2">FBCC195</strain>
    </source>
</reference>
<dbReference type="Proteomes" id="UP000186601">
    <property type="component" value="Unassembled WGS sequence"/>
</dbReference>
<gene>
    <name evidence="1" type="ORF">PHLCEN_2v362</name>
</gene>
<sequence>MTETPRLKELGAKAAAKHAVLNVYEIRWRDSITQDGYHLGISTKVGHQANLRTRGLPGRL</sequence>
<dbReference type="EMBL" id="MLYV02000030">
    <property type="protein sequence ID" value="PSS37795.1"/>
    <property type="molecule type" value="Genomic_DNA"/>
</dbReference>
<protein>
    <submittedName>
        <fullName evidence="1">Uncharacterized protein</fullName>
    </submittedName>
</protein>
<keyword evidence="2" id="KW-1185">Reference proteome</keyword>
<evidence type="ECO:0000313" key="1">
    <source>
        <dbReference type="EMBL" id="PSS37795.1"/>
    </source>
</evidence>
<name>A0A2R6S6B2_9APHY</name>
<organism evidence="1 2">
    <name type="scientific">Hermanssonia centrifuga</name>
    <dbReference type="NCBI Taxonomy" id="98765"/>
    <lineage>
        <taxon>Eukaryota</taxon>
        <taxon>Fungi</taxon>
        <taxon>Dikarya</taxon>
        <taxon>Basidiomycota</taxon>
        <taxon>Agaricomycotina</taxon>
        <taxon>Agaricomycetes</taxon>
        <taxon>Polyporales</taxon>
        <taxon>Meruliaceae</taxon>
        <taxon>Hermanssonia</taxon>
    </lineage>
</organism>
<accession>A0A2R6S6B2</accession>